<dbReference type="EMBL" id="JADRCQ010000002">
    <property type="protein sequence ID" value="MBK5073440.1"/>
    <property type="molecule type" value="Genomic_DNA"/>
</dbReference>
<evidence type="ECO:0000313" key="2">
    <source>
        <dbReference type="EMBL" id="MBK5176829.1"/>
    </source>
</evidence>
<evidence type="ECO:0000313" key="1">
    <source>
        <dbReference type="EMBL" id="MBK5073440.1"/>
    </source>
</evidence>
<protein>
    <submittedName>
        <fullName evidence="2">Uncharacterized protein</fullName>
    </submittedName>
</protein>
<organism evidence="2 3">
    <name type="scientific">Limnobaculum xujianqingii</name>
    <dbReference type="NCBI Taxonomy" id="2738837"/>
    <lineage>
        <taxon>Bacteria</taxon>
        <taxon>Pseudomonadati</taxon>
        <taxon>Pseudomonadota</taxon>
        <taxon>Gammaproteobacteria</taxon>
        <taxon>Enterobacterales</taxon>
        <taxon>Budviciaceae</taxon>
        <taxon>Limnobaculum</taxon>
    </lineage>
</organism>
<comment type="caution">
    <text evidence="2">The sequence shown here is derived from an EMBL/GenBank/DDBJ whole genome shotgun (WGS) entry which is preliminary data.</text>
</comment>
<sequence length="96" mass="11265">MMDIHFFKKNISPKLTNYTLKYSSYPNGDFGDLERVEVQGENKIGGIDFWSQGWIDIDIYDLTLDEQLINVLLDPNEMEAQEKAIYKFLKILLDEK</sequence>
<evidence type="ECO:0000313" key="4">
    <source>
        <dbReference type="Proteomes" id="UP001296969"/>
    </source>
</evidence>
<evidence type="ECO:0000313" key="3">
    <source>
        <dbReference type="Proteomes" id="UP000807542"/>
    </source>
</evidence>
<dbReference type="Proteomes" id="UP001296969">
    <property type="component" value="Unassembled WGS sequence"/>
</dbReference>
<dbReference type="Proteomes" id="UP000807542">
    <property type="component" value="Unassembled WGS sequence"/>
</dbReference>
<proteinExistence type="predicted"/>
<gene>
    <name evidence="2" type="ORF">I2492_10900</name>
    <name evidence="1" type="ORF">I2493_10485</name>
</gene>
<reference evidence="2 4" key="1">
    <citation type="submission" date="2020-11" db="EMBL/GenBank/DDBJ databases">
        <title>Insectihabitans protaetiae gen. nov. sp. nov. and Insectihabitans allomyrinae sp. nov., isolated from larvae of Protaetia brevitarsis seulensis and Allomyrina dichotoma, respectively.</title>
        <authorList>
            <person name="Lee S.D."/>
            <person name="Byeon Y.-S."/>
            <person name="Kim S.-M."/>
            <person name="Yang H.L."/>
            <person name="Kim I.S."/>
        </authorList>
    </citation>
    <scope>NUCLEOTIDE SEQUENCE</scope>
    <source>
        <strain evidence="2">CWB-B4</strain>
        <strain evidence="1 4">CWB-B43</strain>
    </source>
</reference>
<dbReference type="AlphaFoldDB" id="A0A9D7AJ04"/>
<name>A0A9D7AJ04_9GAMM</name>
<dbReference type="EMBL" id="JADRCP010000002">
    <property type="protein sequence ID" value="MBK5176829.1"/>
    <property type="molecule type" value="Genomic_DNA"/>
</dbReference>
<keyword evidence="4" id="KW-1185">Reference proteome</keyword>
<accession>A0A9D7AJ04</accession>